<gene>
    <name evidence="3" type="ORF">KFE25_010429</name>
</gene>
<sequence length="447" mass="47458">MRAPVAILALCAVAAAALSPAPLTRRQVVARSLLVTVGAPALAAPAPIRQPDADADGAGAGNGGGDGSASGAPAAVGEEAIERLRLAYDALDRAQPERAEPLLTECIDAWTKQRMPDVEVASLHRLRGSARLQLARGADALADLDVAHELASRAGASDELLQVLQVRALVLESRADWARAETDLTALLAREDELSVAGPNPFLKTRRAHARQALGEWRGAAADLADAEQELNVVGDRIRAVLAACGLALALFGAAEPSAAVAAIERVFREYTRPSSNNPDDLPLLEELSRREAELHLALASHVGGAPEPLPAGARARADAEWAVGCLRLAVYEEQLDARMTEENRRRISPSALELAQRSLARLSGLAPDSPYVTQLPGEGFWWYQQAGSEARRRSPTSVRPKAARTRTSCAAFDDGGAYALDERGWPPLLADRLRTYRARVRAAAAG</sequence>
<organism evidence="3 4">
    <name type="scientific">Diacronema lutheri</name>
    <name type="common">Unicellular marine alga</name>
    <name type="synonym">Monochrysis lutheri</name>
    <dbReference type="NCBI Taxonomy" id="2081491"/>
    <lineage>
        <taxon>Eukaryota</taxon>
        <taxon>Haptista</taxon>
        <taxon>Haptophyta</taxon>
        <taxon>Pavlovophyceae</taxon>
        <taxon>Pavlovales</taxon>
        <taxon>Pavlovaceae</taxon>
        <taxon>Diacronema</taxon>
    </lineage>
</organism>
<reference evidence="3" key="1">
    <citation type="submission" date="2021-05" db="EMBL/GenBank/DDBJ databases">
        <title>The genome of the haptophyte Pavlova lutheri (Diacronema luteri, Pavlovales) - a model for lipid biosynthesis in eukaryotic algae.</title>
        <authorList>
            <person name="Hulatt C.J."/>
            <person name="Posewitz M.C."/>
        </authorList>
    </citation>
    <scope>NUCLEOTIDE SEQUENCE</scope>
    <source>
        <strain evidence="3">NIVA-4/92</strain>
    </source>
</reference>
<evidence type="ECO:0000256" key="1">
    <source>
        <dbReference type="SAM" id="MobiDB-lite"/>
    </source>
</evidence>
<name>A0A8J5XL52_DIALT</name>
<proteinExistence type="predicted"/>
<protein>
    <submittedName>
        <fullName evidence="3">Uncharacterized protein</fullName>
    </submittedName>
</protein>
<keyword evidence="4" id="KW-1185">Reference proteome</keyword>
<dbReference type="OMA" id="HECTTRL"/>
<evidence type="ECO:0000313" key="3">
    <source>
        <dbReference type="EMBL" id="KAG8462604.1"/>
    </source>
</evidence>
<evidence type="ECO:0000313" key="4">
    <source>
        <dbReference type="Proteomes" id="UP000751190"/>
    </source>
</evidence>
<dbReference type="OrthoDB" id="44193at2759"/>
<keyword evidence="2" id="KW-0732">Signal</keyword>
<dbReference type="Proteomes" id="UP000751190">
    <property type="component" value="Unassembled WGS sequence"/>
</dbReference>
<accession>A0A8J5XL52</accession>
<dbReference type="SUPFAM" id="SSF48452">
    <property type="entry name" value="TPR-like"/>
    <property type="match status" value="1"/>
</dbReference>
<comment type="caution">
    <text evidence="3">The sequence shown here is derived from an EMBL/GenBank/DDBJ whole genome shotgun (WGS) entry which is preliminary data.</text>
</comment>
<feature type="region of interest" description="Disordered" evidence="1">
    <location>
        <begin position="47"/>
        <end position="73"/>
    </location>
</feature>
<feature type="signal peptide" evidence="2">
    <location>
        <begin position="1"/>
        <end position="17"/>
    </location>
</feature>
<dbReference type="AlphaFoldDB" id="A0A8J5XL52"/>
<dbReference type="EMBL" id="JAGTXO010000020">
    <property type="protein sequence ID" value="KAG8462604.1"/>
    <property type="molecule type" value="Genomic_DNA"/>
</dbReference>
<dbReference type="InterPro" id="IPR011990">
    <property type="entry name" value="TPR-like_helical_dom_sf"/>
</dbReference>
<evidence type="ECO:0000256" key="2">
    <source>
        <dbReference type="SAM" id="SignalP"/>
    </source>
</evidence>
<feature type="compositionally biased region" description="Gly residues" evidence="1">
    <location>
        <begin position="58"/>
        <end position="68"/>
    </location>
</feature>
<feature type="chain" id="PRO_5035180378" evidence="2">
    <location>
        <begin position="18"/>
        <end position="447"/>
    </location>
</feature>
<dbReference type="Gene3D" id="1.25.40.10">
    <property type="entry name" value="Tetratricopeptide repeat domain"/>
    <property type="match status" value="1"/>
</dbReference>